<evidence type="ECO:0000313" key="1">
    <source>
        <dbReference type="EMBL" id="MDZ5474415.1"/>
    </source>
</evidence>
<accession>A0ABU5J4Y2</accession>
<dbReference type="EMBL" id="JAXOFX010000025">
    <property type="protein sequence ID" value="MDZ5474415.1"/>
    <property type="molecule type" value="Genomic_DNA"/>
</dbReference>
<comment type="caution">
    <text evidence="1">The sequence shown here is derived from an EMBL/GenBank/DDBJ whole genome shotgun (WGS) entry which is preliminary data.</text>
</comment>
<evidence type="ECO:0000313" key="2">
    <source>
        <dbReference type="Proteomes" id="UP001290455"/>
    </source>
</evidence>
<proteinExistence type="predicted"/>
<organism evidence="1 2">
    <name type="scientific">Robertmurraya mangrovi</name>
    <dbReference type="NCBI Taxonomy" id="3098077"/>
    <lineage>
        <taxon>Bacteria</taxon>
        <taxon>Bacillati</taxon>
        <taxon>Bacillota</taxon>
        <taxon>Bacilli</taxon>
        <taxon>Bacillales</taxon>
        <taxon>Bacillaceae</taxon>
        <taxon>Robertmurraya</taxon>
    </lineage>
</organism>
<reference evidence="1 2" key="1">
    <citation type="submission" date="2023-11" db="EMBL/GenBank/DDBJ databases">
        <title>Bacillus jintuensis, isolated from a mudflat on the Beibu Gulf coast.</title>
        <authorList>
            <person name="Li M."/>
        </authorList>
    </citation>
    <scope>NUCLEOTIDE SEQUENCE [LARGE SCALE GENOMIC DNA]</scope>
    <source>
        <strain evidence="1 2">31A1R</strain>
    </source>
</reference>
<name>A0ABU5J4Y2_9BACI</name>
<gene>
    <name evidence="1" type="ORF">SM124_22225</name>
</gene>
<protein>
    <submittedName>
        <fullName evidence="1">Uncharacterized protein</fullName>
    </submittedName>
</protein>
<sequence>MSFGSLGKIGLSSYKTYERWAFKVQLTNEGYFMEAMDKRTYEVHKELVRYDQMEEVVISKALNYIPNTTNIPLYTARYFVNVVLFIIWRDDSGERRVRNFTHSNKNDLDEWLEMFDQHNIPITVTDLDFRGVPTIKLLASIENVKRTTYKWDGKFHEIINVGTVTREKPLQYIMKK</sequence>
<keyword evidence="2" id="KW-1185">Reference proteome</keyword>
<dbReference type="Proteomes" id="UP001290455">
    <property type="component" value="Unassembled WGS sequence"/>
</dbReference>